<sequence>MSEVEQSFDSQRKKIVEYLEQEGKGNKDVIWAYENIKESPYKFANTDISKILNGRDVKYTKSIKWFITFLIKYFDLD</sequence>
<dbReference type="AlphaFoldDB" id="S6F833"/>
<name>S6F833_LACLL</name>
<evidence type="ECO:0000313" key="1">
    <source>
        <dbReference type="EMBL" id="CDG04949.1"/>
    </source>
</evidence>
<dbReference type="Proteomes" id="UP000015361">
    <property type="component" value="Unassembled WGS sequence"/>
</dbReference>
<gene>
    <name evidence="1" type="primary">LACR_1100</name>
    <name evidence="1" type="ORF">O9U_03525</name>
</gene>
<dbReference type="RefSeq" id="WP_021722778.1">
    <property type="nucleotide sequence ID" value="NZ_CBLU010000014.1"/>
</dbReference>
<dbReference type="EMBL" id="CBLU010000014">
    <property type="protein sequence ID" value="CDG04949.1"/>
    <property type="molecule type" value="Genomic_DNA"/>
</dbReference>
<evidence type="ECO:0000313" key="2">
    <source>
        <dbReference type="Proteomes" id="UP000015361"/>
    </source>
</evidence>
<proteinExistence type="predicted"/>
<organism evidence="1 2">
    <name type="scientific">Lactococcus lactis subsp. lactis A12</name>
    <dbReference type="NCBI Taxonomy" id="1137134"/>
    <lineage>
        <taxon>Bacteria</taxon>
        <taxon>Bacillati</taxon>
        <taxon>Bacillota</taxon>
        <taxon>Bacilli</taxon>
        <taxon>Lactobacillales</taxon>
        <taxon>Streptococcaceae</taxon>
        <taxon>Lactococcus</taxon>
    </lineage>
</organism>
<comment type="caution">
    <text evidence="1">The sequence shown here is derived from an EMBL/GenBank/DDBJ whole genome shotgun (WGS) entry which is preliminary data.</text>
</comment>
<reference evidence="1 2" key="1">
    <citation type="journal article" date="2013" name="Appl. Environ. Microbiol.">
        <title>The Carbohydrate Metabolism Signature of Lactococcus lactis Strain A12 Reveals Its Sourdough Ecosystem Origin.</title>
        <authorList>
            <person name="Passerini D."/>
            <person name="Coddeville M."/>
            <person name="Le Bourgeois P."/>
            <person name="Loubiere P."/>
            <person name="Ritzenthaler P."/>
            <person name="Fontagne-Faucher C."/>
            <person name="Daveran-Mingot M.L."/>
            <person name="Cocaign-Bousquet M."/>
        </authorList>
    </citation>
    <scope>NUCLEOTIDE SEQUENCE [LARGE SCALE GENOMIC DNA]</scope>
    <source>
        <strain evidence="1 2">A12</strain>
    </source>
</reference>
<accession>S6F833</accession>
<protein>
    <submittedName>
        <fullName evidence="1">Uncharacterized protein</fullName>
    </submittedName>
</protein>